<dbReference type="EMBL" id="JAXQNN010000002">
    <property type="protein sequence ID" value="MDZ5712252.1"/>
    <property type="molecule type" value="Genomic_DNA"/>
</dbReference>
<reference evidence="1 2" key="1">
    <citation type="submission" date="2023-12" db="EMBL/GenBank/DDBJ databases">
        <title>Jeotgalibacillus haloalkaliphilus sp. nov., a novel salt-tolerant bacteria, isolated from the estuary of the Fenhe River into the Yellow River.</title>
        <authorList>
            <person name="Li Y."/>
        </authorList>
    </citation>
    <scope>NUCLEOTIDE SEQUENCE [LARGE SCALE GENOMIC DNA]</scope>
    <source>
        <strain evidence="1 2">HH7-29</strain>
    </source>
</reference>
<proteinExistence type="predicted"/>
<accession>A0ABU5KLW2</accession>
<evidence type="ECO:0000313" key="1">
    <source>
        <dbReference type="EMBL" id="MDZ5712252.1"/>
    </source>
</evidence>
<evidence type="ECO:0000313" key="2">
    <source>
        <dbReference type="Proteomes" id="UP001292084"/>
    </source>
</evidence>
<gene>
    <name evidence="1" type="ORF">UFB30_08415</name>
</gene>
<sequence>MSKKLVIYFTGGESITVNDKNPNDIMEMIINSNHYNFIEIKPDLVINKENISYMKIKSYGTTVLK</sequence>
<keyword evidence="2" id="KW-1185">Reference proteome</keyword>
<comment type="caution">
    <text evidence="1">The sequence shown here is derived from an EMBL/GenBank/DDBJ whole genome shotgun (WGS) entry which is preliminary data.</text>
</comment>
<protein>
    <submittedName>
        <fullName evidence="1">Uncharacterized protein</fullName>
    </submittedName>
</protein>
<name>A0ABU5KLW2_9BACL</name>
<dbReference type="RefSeq" id="WP_322421226.1">
    <property type="nucleotide sequence ID" value="NZ_JAXQNN010000002.1"/>
</dbReference>
<organism evidence="1 2">
    <name type="scientific">Jeotgalibacillus haloalkalitolerans</name>
    <dbReference type="NCBI Taxonomy" id="3104292"/>
    <lineage>
        <taxon>Bacteria</taxon>
        <taxon>Bacillati</taxon>
        <taxon>Bacillota</taxon>
        <taxon>Bacilli</taxon>
        <taxon>Bacillales</taxon>
        <taxon>Caryophanaceae</taxon>
        <taxon>Jeotgalibacillus</taxon>
    </lineage>
</organism>
<dbReference type="Proteomes" id="UP001292084">
    <property type="component" value="Unassembled WGS sequence"/>
</dbReference>